<protein>
    <submittedName>
        <fullName evidence="1">Uncharacterized protein</fullName>
    </submittedName>
</protein>
<sequence>MRSFMHFLARKPIRFFRGRVFSQS</sequence>
<reference evidence="1" key="1">
    <citation type="submission" date="2018-02" db="EMBL/GenBank/DDBJ databases">
        <title>Rhizophora mucronata_Transcriptome.</title>
        <authorList>
            <person name="Meera S.P."/>
            <person name="Sreeshan A."/>
            <person name="Augustine A."/>
        </authorList>
    </citation>
    <scope>NUCLEOTIDE SEQUENCE</scope>
    <source>
        <tissue evidence="1">Leaf</tissue>
    </source>
</reference>
<organism evidence="1">
    <name type="scientific">Rhizophora mucronata</name>
    <name type="common">Asiatic mangrove</name>
    <dbReference type="NCBI Taxonomy" id="61149"/>
    <lineage>
        <taxon>Eukaryota</taxon>
        <taxon>Viridiplantae</taxon>
        <taxon>Streptophyta</taxon>
        <taxon>Embryophyta</taxon>
        <taxon>Tracheophyta</taxon>
        <taxon>Spermatophyta</taxon>
        <taxon>Magnoliopsida</taxon>
        <taxon>eudicotyledons</taxon>
        <taxon>Gunneridae</taxon>
        <taxon>Pentapetalae</taxon>
        <taxon>rosids</taxon>
        <taxon>fabids</taxon>
        <taxon>Malpighiales</taxon>
        <taxon>Rhizophoraceae</taxon>
        <taxon>Rhizophora</taxon>
    </lineage>
</organism>
<proteinExistence type="predicted"/>
<accession>A0A2P2QA64</accession>
<dbReference type="AlphaFoldDB" id="A0A2P2QA64"/>
<evidence type="ECO:0000313" key="1">
    <source>
        <dbReference type="EMBL" id="MBX63880.1"/>
    </source>
</evidence>
<name>A0A2P2QA64_RHIMU</name>
<dbReference type="EMBL" id="GGEC01083396">
    <property type="protein sequence ID" value="MBX63880.1"/>
    <property type="molecule type" value="Transcribed_RNA"/>
</dbReference>